<dbReference type="PROSITE" id="PS50280">
    <property type="entry name" value="SET"/>
    <property type="match status" value="1"/>
</dbReference>
<feature type="domain" description="SET" evidence="1">
    <location>
        <begin position="280"/>
        <end position="408"/>
    </location>
</feature>
<dbReference type="PANTHER" id="PTHR46820">
    <property type="entry name" value="HISTONE-LYSINE N-METHYLTRANSFERASE SETD7"/>
    <property type="match status" value="1"/>
</dbReference>
<organism evidence="2 3">
    <name type="scientific">Tigriopus californicus</name>
    <name type="common">Marine copepod</name>
    <dbReference type="NCBI Taxonomy" id="6832"/>
    <lineage>
        <taxon>Eukaryota</taxon>
        <taxon>Metazoa</taxon>
        <taxon>Ecdysozoa</taxon>
        <taxon>Arthropoda</taxon>
        <taxon>Crustacea</taxon>
        <taxon>Multicrustacea</taxon>
        <taxon>Hexanauplia</taxon>
        <taxon>Copepoda</taxon>
        <taxon>Harpacticoida</taxon>
        <taxon>Harpacticidae</taxon>
        <taxon>Tigriopus</taxon>
    </lineage>
</organism>
<dbReference type="OMA" id="VIPCERT"/>
<dbReference type="STRING" id="6832.A0A553NED2"/>
<dbReference type="AlphaFoldDB" id="A0A553NED2"/>
<dbReference type="SUPFAM" id="SSF82185">
    <property type="entry name" value="Histone H3 K4-specific methyltransferase SET7/9 N-terminal domain"/>
    <property type="match status" value="2"/>
</dbReference>
<dbReference type="PANTHER" id="PTHR46820:SF1">
    <property type="entry name" value="HISTONE-LYSINE N-METHYLTRANSFERASE SETD7"/>
    <property type="match status" value="1"/>
</dbReference>
<name>A0A553NED2_TIGCA</name>
<dbReference type="GO" id="GO:0003682">
    <property type="term" value="F:chromatin binding"/>
    <property type="evidence" value="ECO:0007669"/>
    <property type="project" value="TreeGrafter"/>
</dbReference>
<dbReference type="SMART" id="SM00317">
    <property type="entry name" value="SET"/>
    <property type="match status" value="1"/>
</dbReference>
<dbReference type="GO" id="GO:0008170">
    <property type="term" value="F:N-methyltransferase activity"/>
    <property type="evidence" value="ECO:0007669"/>
    <property type="project" value="UniProtKB-ARBA"/>
</dbReference>
<dbReference type="Gene3D" id="2.170.270.10">
    <property type="entry name" value="SET domain"/>
    <property type="match status" value="1"/>
</dbReference>
<accession>A0A553NED2</accession>
<comment type="caution">
    <text evidence="2">The sequence shown here is derived from an EMBL/GenBank/DDBJ whole genome shotgun (WGS) entry which is preliminary data.</text>
</comment>
<dbReference type="InterPro" id="IPR046341">
    <property type="entry name" value="SET_dom_sf"/>
</dbReference>
<protein>
    <recommendedName>
        <fullName evidence="1">SET domain-containing protein</fullName>
    </recommendedName>
</protein>
<dbReference type="SUPFAM" id="SSF82199">
    <property type="entry name" value="SET domain"/>
    <property type="match status" value="1"/>
</dbReference>
<dbReference type="Gene3D" id="2.20.110.10">
    <property type="entry name" value="Histone H3 K4-specific methyltransferase SET7/9 N-terminal domain"/>
    <property type="match status" value="2"/>
</dbReference>
<dbReference type="Pfam" id="PF00856">
    <property type="entry name" value="SET"/>
    <property type="match status" value="1"/>
</dbReference>
<proteinExistence type="predicted"/>
<dbReference type="OrthoDB" id="294378at2759"/>
<gene>
    <name evidence="2" type="ORF">TCAL_15195</name>
</gene>
<reference evidence="2 3" key="1">
    <citation type="journal article" date="2018" name="Nat. Ecol. Evol.">
        <title>Genomic signatures of mitonuclear coevolution across populations of Tigriopus californicus.</title>
        <authorList>
            <person name="Barreto F.S."/>
            <person name="Watson E.T."/>
            <person name="Lima T.G."/>
            <person name="Willett C.S."/>
            <person name="Edmands S."/>
            <person name="Li W."/>
            <person name="Burton R.S."/>
        </authorList>
    </citation>
    <scope>NUCLEOTIDE SEQUENCE [LARGE SCALE GENOMIC DNA]</scope>
    <source>
        <strain evidence="2 3">San Diego</strain>
    </source>
</reference>
<sequence>METSAVASTLRDWFMKVGDPLVDPFPNRKEDEEHLLDNHSSSINPWHGFFDNVSPSSGHCSNKNVTYKGQLNDKGLRQGSGRLFHENGDELNGWFDNGKPSGDVVITSPRRDISRLIGTYRDGCLNGRATMVNGATTVFECFVKDDVPHGPVRQIHMKKFREFRRQITFIGHHRHGIPHGVCWEYREGGGFLTGVPNAEGKFTGEQITYVYPDFETCWHGRFQDGKMEEGYPGKIIDYRFERDIMVVQLNVDRRGKPTRYCLSTKSSMGEDLLVPDPYETKWILCENSLVSGAGDGVFARRDIPKNTIVAFYNGVRLPFVLGGPKEDWSTSGYKIFVNADFKSGERMNIPLEYVSLENYCATLGHKVNHSFEPNCTEWFIDHPRFGVIPCERTSKDIKTGDELFLDYEYDPYNCPEWFEGALRSFVGDSSEEQLDHLNDRYKRFVSHEIVDEVR</sequence>
<dbReference type="GO" id="GO:0008757">
    <property type="term" value="F:S-adenosylmethionine-dependent methyltransferase activity"/>
    <property type="evidence" value="ECO:0007669"/>
    <property type="project" value="UniProtKB-ARBA"/>
</dbReference>
<evidence type="ECO:0000313" key="3">
    <source>
        <dbReference type="Proteomes" id="UP000318571"/>
    </source>
</evidence>
<dbReference type="GO" id="GO:0070828">
    <property type="term" value="P:heterochromatin organization"/>
    <property type="evidence" value="ECO:0007669"/>
    <property type="project" value="TreeGrafter"/>
</dbReference>
<evidence type="ECO:0000259" key="1">
    <source>
        <dbReference type="PROSITE" id="PS50280"/>
    </source>
</evidence>
<keyword evidence="3" id="KW-1185">Reference proteome</keyword>
<dbReference type="Proteomes" id="UP000318571">
    <property type="component" value="Chromosome 10"/>
</dbReference>
<evidence type="ECO:0000313" key="2">
    <source>
        <dbReference type="EMBL" id="TRY63804.1"/>
    </source>
</evidence>
<dbReference type="InterPro" id="IPR001214">
    <property type="entry name" value="SET_dom"/>
</dbReference>
<dbReference type="GO" id="GO:0005694">
    <property type="term" value="C:chromosome"/>
    <property type="evidence" value="ECO:0007669"/>
    <property type="project" value="TreeGrafter"/>
</dbReference>
<dbReference type="GO" id="GO:0005634">
    <property type="term" value="C:nucleus"/>
    <property type="evidence" value="ECO:0007669"/>
    <property type="project" value="TreeGrafter"/>
</dbReference>
<dbReference type="GO" id="GO:0008276">
    <property type="term" value="F:protein methyltransferase activity"/>
    <property type="evidence" value="ECO:0007669"/>
    <property type="project" value="UniProtKB-ARBA"/>
</dbReference>
<dbReference type="EMBL" id="VCGU01000458">
    <property type="protein sequence ID" value="TRY63804.1"/>
    <property type="molecule type" value="Genomic_DNA"/>
</dbReference>
<dbReference type="Pfam" id="PF22648">
    <property type="entry name" value="SET7_N"/>
    <property type="match status" value="1"/>
</dbReference>
<dbReference type="InterPro" id="IPR054533">
    <property type="entry name" value="SETD7_N"/>
</dbReference>